<evidence type="ECO:0000259" key="1">
    <source>
        <dbReference type="PROSITE" id="PS51186"/>
    </source>
</evidence>
<organism evidence="2 3">
    <name type="scientific">Jeotgalibacillus campisalis</name>
    <dbReference type="NCBI Taxonomy" id="220754"/>
    <lineage>
        <taxon>Bacteria</taxon>
        <taxon>Bacillati</taxon>
        <taxon>Bacillota</taxon>
        <taxon>Bacilli</taxon>
        <taxon>Bacillales</taxon>
        <taxon>Caryophanaceae</taxon>
        <taxon>Jeotgalibacillus</taxon>
    </lineage>
</organism>
<dbReference type="PROSITE" id="PS51186">
    <property type="entry name" value="GNAT"/>
    <property type="match status" value="1"/>
</dbReference>
<name>A0A0C2VES4_9BACL</name>
<dbReference type="PATRIC" id="fig|220754.4.peg.3424"/>
<accession>A0A0C2VES4</accession>
<dbReference type="InterPro" id="IPR000182">
    <property type="entry name" value="GNAT_dom"/>
</dbReference>
<dbReference type="Proteomes" id="UP000031972">
    <property type="component" value="Unassembled WGS sequence"/>
</dbReference>
<dbReference type="EMBL" id="JXRR01000022">
    <property type="protein sequence ID" value="KIL43006.1"/>
    <property type="molecule type" value="Genomic_DNA"/>
</dbReference>
<feature type="domain" description="N-acetyltransferase" evidence="1">
    <location>
        <begin position="1"/>
        <end position="140"/>
    </location>
</feature>
<protein>
    <recommendedName>
        <fullName evidence="1">N-acetyltransferase domain-containing protein</fullName>
    </recommendedName>
</protein>
<dbReference type="InterPro" id="IPR016181">
    <property type="entry name" value="Acyl_CoA_acyltransferase"/>
</dbReference>
<sequence length="345" mass="39884">MLRNYKENDEVKINELFYEVFKSKRSLAEWQWKFSHPLNRKPLITVYEEDGEIVGHAAILVVEGKVGDRSVLFGERVDVMVHPSHQGKGIYKKIIHHLMQQCEAQGIDLVYGYPAPKAKDLFIRYMDGKEITYVPRLLKVLSPGKAAMSRFAFLGKASFIFKSMDKALKNKRKLPDALTVTKLDQADKRIDHIWEEGSKDHDILLTRNASFINWRYFSHPSRTYEVYIVENQSDAIGYIVLKKEIIEKNNEKLELIHVIDLFFPDKGQNRKDMSSALQHITKGADLISVWSLPNTAQDKLFKKLTFIRVSRPMPLVAKSMNNKLDPSLIYNSSNWYVTQGDVDSY</sequence>
<dbReference type="SUPFAM" id="SSF55729">
    <property type="entry name" value="Acyl-CoA N-acyltransferases (Nat)"/>
    <property type="match status" value="1"/>
</dbReference>
<proteinExistence type="predicted"/>
<gene>
    <name evidence="2" type="ORF">KR50_34090</name>
</gene>
<dbReference type="Pfam" id="PF13527">
    <property type="entry name" value="Acetyltransf_9"/>
    <property type="match status" value="1"/>
</dbReference>
<dbReference type="RefSeq" id="WP_041061195.1">
    <property type="nucleotide sequence ID" value="NZ_JXRR01000022.1"/>
</dbReference>
<dbReference type="Gene3D" id="3.40.630.30">
    <property type="match status" value="1"/>
</dbReference>
<comment type="caution">
    <text evidence="2">The sequence shown here is derived from an EMBL/GenBank/DDBJ whole genome shotgun (WGS) entry which is preliminary data.</text>
</comment>
<dbReference type="AlphaFoldDB" id="A0A0C2VES4"/>
<evidence type="ECO:0000313" key="2">
    <source>
        <dbReference type="EMBL" id="KIL43006.1"/>
    </source>
</evidence>
<keyword evidence="3" id="KW-1185">Reference proteome</keyword>
<dbReference type="CDD" id="cd04301">
    <property type="entry name" value="NAT_SF"/>
    <property type="match status" value="1"/>
</dbReference>
<dbReference type="OrthoDB" id="5570877at2"/>
<evidence type="ECO:0000313" key="3">
    <source>
        <dbReference type="Proteomes" id="UP000031972"/>
    </source>
</evidence>
<reference evidence="2 3" key="1">
    <citation type="submission" date="2015-01" db="EMBL/GenBank/DDBJ databases">
        <title>Jeotgalibacillus campisalis genome sequencing.</title>
        <authorList>
            <person name="Goh K.M."/>
            <person name="Chan K.-G."/>
            <person name="Yaakop A.S."/>
            <person name="Ee R."/>
            <person name="Gan H.M."/>
            <person name="Chan C.S."/>
        </authorList>
    </citation>
    <scope>NUCLEOTIDE SEQUENCE [LARGE SCALE GENOMIC DNA]</scope>
    <source>
        <strain evidence="2 3">SF-57</strain>
    </source>
</reference>
<dbReference type="GO" id="GO:0016747">
    <property type="term" value="F:acyltransferase activity, transferring groups other than amino-acyl groups"/>
    <property type="evidence" value="ECO:0007669"/>
    <property type="project" value="InterPro"/>
</dbReference>